<proteinExistence type="inferred from homology"/>
<evidence type="ECO:0000313" key="4">
    <source>
        <dbReference type="EMBL" id="MCB6182414.1"/>
    </source>
</evidence>
<comment type="caution">
    <text evidence="4">The sequence shown here is derived from an EMBL/GenBank/DDBJ whole genome shotgun (WGS) entry which is preliminary data.</text>
</comment>
<keyword evidence="5" id="KW-1185">Reference proteome</keyword>
<accession>A0ABS8D2J2</accession>
<dbReference type="RefSeq" id="WP_227178110.1">
    <property type="nucleotide sequence ID" value="NZ_JAJBZT010000001.1"/>
</dbReference>
<organism evidence="4 5">
    <name type="scientific">Leeia speluncae</name>
    <dbReference type="NCBI Taxonomy" id="2884804"/>
    <lineage>
        <taxon>Bacteria</taxon>
        <taxon>Pseudomonadati</taxon>
        <taxon>Pseudomonadota</taxon>
        <taxon>Betaproteobacteria</taxon>
        <taxon>Neisseriales</taxon>
        <taxon>Leeiaceae</taxon>
        <taxon>Leeia</taxon>
    </lineage>
</organism>
<dbReference type="PANTHER" id="PTHR31223:SF70">
    <property type="entry name" value="LOG FAMILY PROTEIN YJL055W"/>
    <property type="match status" value="1"/>
</dbReference>
<dbReference type="EC" id="3.2.2.n1" evidence="3"/>
<evidence type="ECO:0000256" key="3">
    <source>
        <dbReference type="RuleBase" id="RU363015"/>
    </source>
</evidence>
<comment type="similarity">
    <text evidence="2 3">Belongs to the LOG family.</text>
</comment>
<sequence length="188" mass="20323">MRIAVYCGSHGGNNSIYLEAARKVGHFLATSSIEIVYGGGKVGMMGAVADAALAAGGTVCGIIPVALQEKELAHQGISQLEVVKDMHERKARMAELSDAFIALPGAAGTLEEFFEAWTWAQLGYHQKPCGLLNVAGFFDPQLSMIDRIVEEGFMKASHRDMVIVSDEIEDMVRKIKAYQPPAPKWVTG</sequence>
<dbReference type="NCBIfam" id="TIGR00730">
    <property type="entry name" value="Rossman fold protein, TIGR00730 family"/>
    <property type="match status" value="1"/>
</dbReference>
<comment type="catalytic activity">
    <reaction evidence="1">
        <text>AMP + H2O = D-ribose 5-phosphate + adenine</text>
        <dbReference type="Rhea" id="RHEA:20129"/>
        <dbReference type="ChEBI" id="CHEBI:15377"/>
        <dbReference type="ChEBI" id="CHEBI:16708"/>
        <dbReference type="ChEBI" id="CHEBI:78346"/>
        <dbReference type="ChEBI" id="CHEBI:456215"/>
        <dbReference type="EC" id="3.2.2.4"/>
    </reaction>
</comment>
<keyword evidence="3" id="KW-0203">Cytokinin biosynthesis</keyword>
<evidence type="ECO:0000313" key="5">
    <source>
        <dbReference type="Proteomes" id="UP001165395"/>
    </source>
</evidence>
<evidence type="ECO:0000256" key="2">
    <source>
        <dbReference type="ARBA" id="ARBA00006763"/>
    </source>
</evidence>
<dbReference type="SUPFAM" id="SSF102405">
    <property type="entry name" value="MCP/YpsA-like"/>
    <property type="match status" value="1"/>
</dbReference>
<reference evidence="4" key="1">
    <citation type="submission" date="2021-10" db="EMBL/GenBank/DDBJ databases">
        <title>The complete genome sequence of Leeia sp. TBRC 13508.</title>
        <authorList>
            <person name="Charoenyingcharoen P."/>
            <person name="Yukphan P."/>
        </authorList>
    </citation>
    <scope>NUCLEOTIDE SEQUENCE</scope>
    <source>
        <strain evidence="4">TBRC 13508</strain>
    </source>
</reference>
<evidence type="ECO:0000256" key="1">
    <source>
        <dbReference type="ARBA" id="ARBA00000274"/>
    </source>
</evidence>
<dbReference type="PANTHER" id="PTHR31223">
    <property type="entry name" value="LOG FAMILY PROTEIN YJL055W"/>
    <property type="match status" value="1"/>
</dbReference>
<keyword evidence="3" id="KW-0378">Hydrolase</keyword>
<dbReference type="EMBL" id="JAJBZT010000001">
    <property type="protein sequence ID" value="MCB6182414.1"/>
    <property type="molecule type" value="Genomic_DNA"/>
</dbReference>
<protein>
    <recommendedName>
        <fullName evidence="3">Cytokinin riboside 5'-monophosphate phosphoribohydrolase</fullName>
        <ecNumber evidence="3">3.2.2.n1</ecNumber>
    </recommendedName>
</protein>
<dbReference type="Gene3D" id="3.40.50.450">
    <property type="match status" value="1"/>
</dbReference>
<dbReference type="InterPro" id="IPR031100">
    <property type="entry name" value="LOG_fam"/>
</dbReference>
<gene>
    <name evidence="4" type="ORF">LIN78_02450</name>
</gene>
<name>A0ABS8D2J2_9NEIS</name>
<dbReference type="Proteomes" id="UP001165395">
    <property type="component" value="Unassembled WGS sequence"/>
</dbReference>
<dbReference type="InterPro" id="IPR005269">
    <property type="entry name" value="LOG"/>
</dbReference>
<dbReference type="Pfam" id="PF03641">
    <property type="entry name" value="Lysine_decarbox"/>
    <property type="match status" value="1"/>
</dbReference>